<sequence>MATMYDVPADALIEALAEELEDRLDEPEWAQFATTGADRELPPEQDDFWAVRAASLLRKVADNSPVGVERLATEYGGSKGGSNRYRVAPDRRADGSRNVIRTILQQLEEEDLVETAEGEGRRVTAEGQSLLDDTAGDVLEELDRPELERYA</sequence>
<dbReference type="GO" id="GO:1990904">
    <property type="term" value="C:ribonucleoprotein complex"/>
    <property type="evidence" value="ECO:0007669"/>
    <property type="project" value="UniProtKB-KW"/>
</dbReference>
<dbReference type="NCBIfam" id="NF006811">
    <property type="entry name" value="PRK09333.1"/>
    <property type="match status" value="1"/>
</dbReference>
<comment type="subunit">
    <text evidence="4">Part of the 30S ribosomal subunit.</text>
</comment>
<comment type="caution">
    <text evidence="6">The sequence shown here is derived from an EMBL/GenBank/DDBJ whole genome shotgun (WGS) entry which is preliminary data.</text>
</comment>
<dbReference type="GeneID" id="71853961"/>
<evidence type="ECO:0000256" key="3">
    <source>
        <dbReference type="ARBA" id="ARBA00023274"/>
    </source>
</evidence>
<dbReference type="Pfam" id="PF01090">
    <property type="entry name" value="Ribosomal_S19e"/>
    <property type="match status" value="1"/>
</dbReference>
<protein>
    <recommendedName>
        <fullName evidence="4">Small ribosomal subunit protein eS19</fullName>
    </recommendedName>
</protein>
<organism evidence="6 7">
    <name type="scientific">Natribaculum luteum</name>
    <dbReference type="NCBI Taxonomy" id="1586232"/>
    <lineage>
        <taxon>Archaea</taxon>
        <taxon>Methanobacteriati</taxon>
        <taxon>Methanobacteriota</taxon>
        <taxon>Stenosarchaea group</taxon>
        <taxon>Halobacteria</taxon>
        <taxon>Halobacteriales</taxon>
        <taxon>Natrialbaceae</taxon>
        <taxon>Natribaculum</taxon>
    </lineage>
</organism>
<evidence type="ECO:0000256" key="4">
    <source>
        <dbReference type="HAMAP-Rule" id="MF_01474"/>
    </source>
</evidence>
<evidence type="ECO:0000313" key="7">
    <source>
        <dbReference type="Proteomes" id="UP001595821"/>
    </source>
</evidence>
<dbReference type="GO" id="GO:0006412">
    <property type="term" value="P:translation"/>
    <property type="evidence" value="ECO:0007669"/>
    <property type="project" value="UniProtKB-UniRule"/>
</dbReference>
<dbReference type="Gene3D" id="1.10.10.10">
    <property type="entry name" value="Winged helix-like DNA-binding domain superfamily/Winged helix DNA-binding domain"/>
    <property type="match status" value="1"/>
</dbReference>
<dbReference type="InterPro" id="IPR027548">
    <property type="entry name" value="Ribosomal_eS19_archaeal"/>
</dbReference>
<comment type="similarity">
    <text evidence="1 4">Belongs to the eukaryotic ribosomal protein eS19 family.</text>
</comment>
<proteinExistence type="inferred from homology"/>
<evidence type="ECO:0000313" key="6">
    <source>
        <dbReference type="EMBL" id="MFC4247318.1"/>
    </source>
</evidence>
<dbReference type="PANTHER" id="PTHR11710">
    <property type="entry name" value="40S RIBOSOMAL PROTEIN S19"/>
    <property type="match status" value="1"/>
</dbReference>
<keyword evidence="3 4" id="KW-0687">Ribonucleoprotein</keyword>
<name>A0ABD5NZ79_9EURY</name>
<feature type="region of interest" description="Disordered" evidence="5">
    <location>
        <begin position="111"/>
        <end position="151"/>
    </location>
</feature>
<dbReference type="InterPro" id="IPR036388">
    <property type="entry name" value="WH-like_DNA-bd_sf"/>
</dbReference>
<dbReference type="RefSeq" id="WP_246965956.1">
    <property type="nucleotide sequence ID" value="NZ_CP095397.1"/>
</dbReference>
<feature type="compositionally biased region" description="Basic and acidic residues" evidence="5">
    <location>
        <begin position="141"/>
        <end position="151"/>
    </location>
</feature>
<accession>A0ABD5NZ79</accession>
<evidence type="ECO:0000256" key="5">
    <source>
        <dbReference type="SAM" id="MobiDB-lite"/>
    </source>
</evidence>
<dbReference type="AlphaFoldDB" id="A0ABD5NZ79"/>
<comment type="function">
    <text evidence="4">May be involved in maturation of the 30S ribosomal subunit.</text>
</comment>
<reference evidence="6 7" key="1">
    <citation type="journal article" date="2014" name="Int. J. Syst. Evol. Microbiol.">
        <title>Complete genome sequence of Corynebacterium casei LMG S-19264T (=DSM 44701T), isolated from a smear-ripened cheese.</title>
        <authorList>
            <consortium name="US DOE Joint Genome Institute (JGI-PGF)"/>
            <person name="Walter F."/>
            <person name="Albersmeier A."/>
            <person name="Kalinowski J."/>
            <person name="Ruckert C."/>
        </authorList>
    </citation>
    <scope>NUCLEOTIDE SEQUENCE [LARGE SCALE GENOMIC DNA]</scope>
    <source>
        <strain evidence="6 7">IBRC-M 10912</strain>
    </source>
</reference>
<dbReference type="InterPro" id="IPR001266">
    <property type="entry name" value="Ribosomal_eS19"/>
</dbReference>
<dbReference type="InterPro" id="IPR018277">
    <property type="entry name" value="Ribosomal_eS19_CS"/>
</dbReference>
<dbReference type="GO" id="GO:0005840">
    <property type="term" value="C:ribosome"/>
    <property type="evidence" value="ECO:0007669"/>
    <property type="project" value="UniProtKB-KW"/>
</dbReference>
<dbReference type="PANTHER" id="PTHR11710:SF0">
    <property type="entry name" value="40S RIBOSOMAL PROTEIN S19"/>
    <property type="match status" value="1"/>
</dbReference>
<dbReference type="PROSITE" id="PS00628">
    <property type="entry name" value="RIBOSOMAL_S19E"/>
    <property type="match status" value="1"/>
</dbReference>
<dbReference type="InterPro" id="IPR036390">
    <property type="entry name" value="WH_DNA-bd_sf"/>
</dbReference>
<gene>
    <name evidence="4" type="primary">rps19e</name>
    <name evidence="6" type="ORF">ACFOZ7_09955</name>
</gene>
<dbReference type="SMART" id="SM01413">
    <property type="entry name" value="Ribosomal_S19e"/>
    <property type="match status" value="1"/>
</dbReference>
<evidence type="ECO:0000256" key="1">
    <source>
        <dbReference type="ARBA" id="ARBA00010014"/>
    </source>
</evidence>
<dbReference type="SUPFAM" id="SSF46785">
    <property type="entry name" value="Winged helix' DNA-binding domain"/>
    <property type="match status" value="1"/>
</dbReference>
<dbReference type="HAMAP" id="MF_01474">
    <property type="entry name" value="Ribosomal_eS19"/>
    <property type="match status" value="1"/>
</dbReference>
<evidence type="ECO:0000256" key="2">
    <source>
        <dbReference type="ARBA" id="ARBA00022980"/>
    </source>
</evidence>
<dbReference type="EMBL" id="JBHSDJ010000029">
    <property type="protein sequence ID" value="MFC4247318.1"/>
    <property type="molecule type" value="Genomic_DNA"/>
</dbReference>
<dbReference type="Proteomes" id="UP001595821">
    <property type="component" value="Unassembled WGS sequence"/>
</dbReference>
<keyword evidence="2 4" id="KW-0689">Ribosomal protein</keyword>